<gene>
    <name evidence="2" type="ORF">LCGC14_0239100</name>
</gene>
<proteinExistence type="predicted"/>
<organism evidence="2">
    <name type="scientific">marine sediment metagenome</name>
    <dbReference type="NCBI Taxonomy" id="412755"/>
    <lineage>
        <taxon>unclassified sequences</taxon>
        <taxon>metagenomes</taxon>
        <taxon>ecological metagenomes</taxon>
    </lineage>
</organism>
<dbReference type="GO" id="GO:0006779">
    <property type="term" value="P:porphyrin-containing compound biosynthetic process"/>
    <property type="evidence" value="ECO:0007669"/>
    <property type="project" value="InterPro"/>
</dbReference>
<dbReference type="InterPro" id="IPR038071">
    <property type="entry name" value="UROD/MetE-like_sf"/>
</dbReference>
<sequence>MTPRELVAAQIDHQETDPIPYSLAIDGSIEEQLDEHYGSADWRERIVTYISSVGHQDSTIKTPLKEGYERDVFGTVWRIDRRPFHLETPGMPEPTFAGYEFPSLDVFMAQTDERKADAMKALADKPDYYTTISMGWGLFEQMWGIRGFENALMDVVVNEEFVEELLDRLTEFYLAFVEAWADVPADAIMFGDDWGGQRGVLIGPDRWRKLFKPRWGKIYDATHATGKKVITHCCGSVREIMDDIVEIGLDVLESCQPEPAGMDPYELKKDWGDKITFWGCLGSQSTLQFGSPEQIGAEVAKLRREMGKGGGYILEPAKALQPGTPLENAVAVFEAFTQ</sequence>
<reference evidence="2" key="1">
    <citation type="journal article" date="2015" name="Nature">
        <title>Complex archaea that bridge the gap between prokaryotes and eukaryotes.</title>
        <authorList>
            <person name="Spang A."/>
            <person name="Saw J.H."/>
            <person name="Jorgensen S.L."/>
            <person name="Zaremba-Niedzwiedzka K."/>
            <person name="Martijn J."/>
            <person name="Lind A.E."/>
            <person name="van Eijk R."/>
            <person name="Schleper C."/>
            <person name="Guy L."/>
            <person name="Ettema T.J."/>
        </authorList>
    </citation>
    <scope>NUCLEOTIDE SEQUENCE</scope>
</reference>
<dbReference type="InterPro" id="IPR052024">
    <property type="entry name" value="Methanogen_methyltrans"/>
</dbReference>
<comment type="caution">
    <text evidence="2">The sequence shown here is derived from an EMBL/GenBank/DDBJ whole genome shotgun (WGS) entry which is preliminary data.</text>
</comment>
<dbReference type="AlphaFoldDB" id="A0A0F9XCE2"/>
<evidence type="ECO:0000259" key="1">
    <source>
        <dbReference type="Pfam" id="PF01208"/>
    </source>
</evidence>
<accession>A0A0F9XCE2</accession>
<dbReference type="GO" id="GO:0004853">
    <property type="term" value="F:uroporphyrinogen decarboxylase activity"/>
    <property type="evidence" value="ECO:0007669"/>
    <property type="project" value="InterPro"/>
</dbReference>
<dbReference type="InterPro" id="IPR000257">
    <property type="entry name" value="Uroporphyrinogen_deCOase"/>
</dbReference>
<feature type="domain" description="Uroporphyrinogen decarboxylase (URO-D)" evidence="1">
    <location>
        <begin position="136"/>
        <end position="336"/>
    </location>
</feature>
<evidence type="ECO:0000313" key="2">
    <source>
        <dbReference type="EMBL" id="KKN89403.1"/>
    </source>
</evidence>
<dbReference type="PANTHER" id="PTHR47099:SF1">
    <property type="entry name" value="METHYLCOBAMIDE:COM METHYLTRANSFERASE MTBA"/>
    <property type="match status" value="1"/>
</dbReference>
<dbReference type="SUPFAM" id="SSF51726">
    <property type="entry name" value="UROD/MetE-like"/>
    <property type="match status" value="1"/>
</dbReference>
<dbReference type="PANTHER" id="PTHR47099">
    <property type="entry name" value="METHYLCOBAMIDE:COM METHYLTRANSFERASE MTBA"/>
    <property type="match status" value="1"/>
</dbReference>
<name>A0A0F9XCE2_9ZZZZ</name>
<dbReference type="Gene3D" id="3.20.20.210">
    <property type="match status" value="1"/>
</dbReference>
<protein>
    <recommendedName>
        <fullName evidence="1">Uroporphyrinogen decarboxylase (URO-D) domain-containing protein</fullName>
    </recommendedName>
</protein>
<dbReference type="Pfam" id="PF01208">
    <property type="entry name" value="URO-D"/>
    <property type="match status" value="1"/>
</dbReference>
<dbReference type="EMBL" id="LAZR01000119">
    <property type="protein sequence ID" value="KKN89403.1"/>
    <property type="molecule type" value="Genomic_DNA"/>
</dbReference>